<proteinExistence type="predicted"/>
<evidence type="ECO:0000256" key="4">
    <source>
        <dbReference type="ARBA" id="ARBA00022692"/>
    </source>
</evidence>
<evidence type="ECO:0000256" key="8">
    <source>
        <dbReference type="SAM" id="Phobius"/>
    </source>
</evidence>
<keyword evidence="5" id="KW-0769">Symport</keyword>
<evidence type="ECO:0000313" key="11">
    <source>
        <dbReference type="Proteomes" id="UP000193228"/>
    </source>
</evidence>
<evidence type="ECO:0000256" key="5">
    <source>
        <dbReference type="ARBA" id="ARBA00022847"/>
    </source>
</evidence>
<keyword evidence="2" id="KW-0813">Transport</keyword>
<evidence type="ECO:0000256" key="3">
    <source>
        <dbReference type="ARBA" id="ARBA00022475"/>
    </source>
</evidence>
<dbReference type="AlphaFoldDB" id="A0A1X7LXG2"/>
<keyword evidence="11" id="KW-1185">Reference proteome</keyword>
<reference evidence="11" key="1">
    <citation type="submission" date="2017-04" db="EMBL/GenBank/DDBJ databases">
        <authorList>
            <person name="Varghese N."/>
            <person name="Submissions S."/>
        </authorList>
    </citation>
    <scope>NUCLEOTIDE SEQUENCE [LARGE SCALE GENOMIC DNA]</scope>
    <source>
        <strain evidence="11">LMG 29540</strain>
    </source>
</reference>
<dbReference type="InterPro" id="IPR036259">
    <property type="entry name" value="MFS_trans_sf"/>
</dbReference>
<evidence type="ECO:0000259" key="9">
    <source>
        <dbReference type="PROSITE" id="PS50850"/>
    </source>
</evidence>
<dbReference type="STRING" id="1515439.SAMN06265784_110164"/>
<feature type="transmembrane region" description="Helical" evidence="8">
    <location>
        <begin position="277"/>
        <end position="301"/>
    </location>
</feature>
<dbReference type="PANTHER" id="PTHR43528:SF3">
    <property type="entry name" value="CITRATE-PROTON SYMPORTER"/>
    <property type="match status" value="1"/>
</dbReference>
<feature type="domain" description="Major facilitator superfamily (MFS) profile" evidence="9">
    <location>
        <begin position="21"/>
        <end position="429"/>
    </location>
</feature>
<dbReference type="Proteomes" id="UP000193228">
    <property type="component" value="Unassembled WGS sequence"/>
</dbReference>
<evidence type="ECO:0000256" key="2">
    <source>
        <dbReference type="ARBA" id="ARBA00022448"/>
    </source>
</evidence>
<dbReference type="Gene3D" id="1.20.1250.20">
    <property type="entry name" value="MFS general substrate transporter like domains"/>
    <property type="match status" value="1"/>
</dbReference>
<feature type="transmembrane region" description="Helical" evidence="8">
    <location>
        <begin position="193"/>
        <end position="212"/>
    </location>
</feature>
<sequence>MNTTTDAGHAVDAGRISSRGAVAAAVIGNWLEFFDFTVYGFFAVIIGRLFFPSADPTTSLLLSVATFAAGFITRPLGSVLLGVYADRKGRKAALSVTIMLMAVSTGLIAVTPTYAQIGLAAPLLIVFARLVQGFSQGGEFGAATSALLEQGGGSRRGFRASWQLATQGGAALMGAGVAAALSAALSKEALESWGWRVPFLIGVLIAPVGIFLRRRLADDALSAYAHGIERGVLHELFTGHLRTLVLITLAVMGGTVSTYILTFYMPTYAIHTLGMPMSLSMLVGVASGLVVLIMCPVFGALSDRIGSRKLPMLFGRGVLVLLLFPAFMLMARFPRISVIMPLTSLMLVFYSMGSASEFALMCESFPRRVRATGISIAYALSVCVFGGTAQLVATWLVRQTGSKLAPAGYVAACVVVSMIAVSLLRETANKPLD</sequence>
<name>A0A1X7LXG2_9BURK</name>
<keyword evidence="3" id="KW-1003">Cell membrane</keyword>
<dbReference type="InterPro" id="IPR020846">
    <property type="entry name" value="MFS_dom"/>
</dbReference>
<evidence type="ECO:0000313" key="10">
    <source>
        <dbReference type="EMBL" id="SMG57983.1"/>
    </source>
</evidence>
<dbReference type="InterPro" id="IPR011701">
    <property type="entry name" value="MFS"/>
</dbReference>
<protein>
    <submittedName>
        <fullName evidence="10">MFS transporter, MHS family, proline/betaine transporter</fullName>
    </submittedName>
</protein>
<evidence type="ECO:0000256" key="7">
    <source>
        <dbReference type="ARBA" id="ARBA00023136"/>
    </source>
</evidence>
<feature type="transmembrane region" description="Helical" evidence="8">
    <location>
        <begin position="404"/>
        <end position="424"/>
    </location>
</feature>
<evidence type="ECO:0000256" key="6">
    <source>
        <dbReference type="ARBA" id="ARBA00022989"/>
    </source>
</evidence>
<dbReference type="Pfam" id="PF07690">
    <property type="entry name" value="MFS_1"/>
    <property type="match status" value="1"/>
</dbReference>
<dbReference type="PANTHER" id="PTHR43528">
    <property type="entry name" value="ALPHA-KETOGLUTARATE PERMEASE"/>
    <property type="match status" value="1"/>
</dbReference>
<dbReference type="EMBL" id="FXAT01000010">
    <property type="protein sequence ID" value="SMG57983.1"/>
    <property type="molecule type" value="Genomic_DNA"/>
</dbReference>
<dbReference type="PROSITE" id="PS50850">
    <property type="entry name" value="MFS"/>
    <property type="match status" value="1"/>
</dbReference>
<feature type="transmembrane region" description="Helical" evidence="8">
    <location>
        <begin position="339"/>
        <end position="362"/>
    </location>
</feature>
<dbReference type="SUPFAM" id="SSF103473">
    <property type="entry name" value="MFS general substrate transporter"/>
    <property type="match status" value="1"/>
</dbReference>
<evidence type="ECO:0000256" key="1">
    <source>
        <dbReference type="ARBA" id="ARBA00004651"/>
    </source>
</evidence>
<feature type="transmembrane region" description="Helical" evidence="8">
    <location>
        <begin position="60"/>
        <end position="85"/>
    </location>
</feature>
<keyword evidence="7 8" id="KW-0472">Membrane</keyword>
<organism evidence="10 11">
    <name type="scientific">Paraburkholderia susongensis</name>
    <dbReference type="NCBI Taxonomy" id="1515439"/>
    <lineage>
        <taxon>Bacteria</taxon>
        <taxon>Pseudomonadati</taxon>
        <taxon>Pseudomonadota</taxon>
        <taxon>Betaproteobacteria</taxon>
        <taxon>Burkholderiales</taxon>
        <taxon>Burkholderiaceae</taxon>
        <taxon>Paraburkholderia</taxon>
    </lineage>
</organism>
<dbReference type="RefSeq" id="WP_085488277.1">
    <property type="nucleotide sequence ID" value="NZ_FXAT01000010.1"/>
</dbReference>
<feature type="transmembrane region" description="Helical" evidence="8">
    <location>
        <begin position="244"/>
        <end position="265"/>
    </location>
</feature>
<feature type="transmembrane region" description="Helical" evidence="8">
    <location>
        <begin position="313"/>
        <end position="333"/>
    </location>
</feature>
<feature type="transmembrane region" description="Helical" evidence="8">
    <location>
        <begin position="374"/>
        <end position="398"/>
    </location>
</feature>
<feature type="transmembrane region" description="Helical" evidence="8">
    <location>
        <begin position="92"/>
        <end position="108"/>
    </location>
</feature>
<dbReference type="GO" id="GO:0015293">
    <property type="term" value="F:symporter activity"/>
    <property type="evidence" value="ECO:0007669"/>
    <property type="project" value="UniProtKB-KW"/>
</dbReference>
<gene>
    <name evidence="10" type="ORF">SAMN06265784_110164</name>
</gene>
<dbReference type="InterPro" id="IPR051084">
    <property type="entry name" value="H+-coupled_symporters"/>
</dbReference>
<dbReference type="OrthoDB" id="6766492at2"/>
<comment type="subcellular location">
    <subcellularLocation>
        <location evidence="1">Cell membrane</location>
        <topology evidence="1">Multi-pass membrane protein</topology>
    </subcellularLocation>
</comment>
<dbReference type="FunFam" id="1.20.1250.20:FF:000001">
    <property type="entry name" value="Dicarboxylate MFS transporter"/>
    <property type="match status" value="1"/>
</dbReference>
<keyword evidence="6 8" id="KW-1133">Transmembrane helix</keyword>
<dbReference type="GO" id="GO:0005886">
    <property type="term" value="C:plasma membrane"/>
    <property type="evidence" value="ECO:0007669"/>
    <property type="project" value="UniProtKB-SubCell"/>
</dbReference>
<keyword evidence="4 8" id="KW-0812">Transmembrane</keyword>
<accession>A0A1X7LXG2</accession>